<keyword evidence="4 6" id="KW-0694">RNA-binding</keyword>
<feature type="compositionally biased region" description="Basic residues" evidence="7">
    <location>
        <begin position="224"/>
        <end position="236"/>
    </location>
</feature>
<evidence type="ECO:0000313" key="10">
    <source>
        <dbReference type="EMBL" id="ORX54874.1"/>
    </source>
</evidence>
<organism evidence="10 11">
    <name type="scientific">Piromyces finnis</name>
    <dbReference type="NCBI Taxonomy" id="1754191"/>
    <lineage>
        <taxon>Eukaryota</taxon>
        <taxon>Fungi</taxon>
        <taxon>Fungi incertae sedis</taxon>
        <taxon>Chytridiomycota</taxon>
        <taxon>Chytridiomycota incertae sedis</taxon>
        <taxon>Neocallimastigomycetes</taxon>
        <taxon>Neocallimastigales</taxon>
        <taxon>Neocallimastigaceae</taxon>
        <taxon>Piromyces</taxon>
    </lineage>
</organism>
<dbReference type="Gene3D" id="1.20.1050.130">
    <property type="match status" value="1"/>
</dbReference>
<evidence type="ECO:0000256" key="6">
    <source>
        <dbReference type="PROSITE-ProRule" id="PRU00209"/>
    </source>
</evidence>
<dbReference type="Proteomes" id="UP000193719">
    <property type="component" value="Unassembled WGS sequence"/>
</dbReference>
<reference evidence="10 11" key="2">
    <citation type="submission" date="2016-08" db="EMBL/GenBank/DDBJ databases">
        <title>Pervasive Adenine N6-methylation of Active Genes in Fungi.</title>
        <authorList>
            <consortium name="DOE Joint Genome Institute"/>
            <person name="Mondo S.J."/>
            <person name="Dannebaum R.O."/>
            <person name="Kuo R.C."/>
            <person name="Labutti K."/>
            <person name="Haridas S."/>
            <person name="Kuo A."/>
            <person name="Salamov A."/>
            <person name="Ahrendt S.R."/>
            <person name="Lipzen A."/>
            <person name="Sullivan W."/>
            <person name="Andreopoulos W.B."/>
            <person name="Clum A."/>
            <person name="Lindquist E."/>
            <person name="Daum C."/>
            <person name="Ramamoorthy G.K."/>
            <person name="Gryganskyi A."/>
            <person name="Culley D."/>
            <person name="Magnuson J.K."/>
            <person name="James T.Y."/>
            <person name="O'Malley M.A."/>
            <person name="Stajich J.E."/>
            <person name="Spatafora J.W."/>
            <person name="Visel A."/>
            <person name="Grigoriev I.V."/>
        </authorList>
    </citation>
    <scope>NUCLEOTIDE SEQUENCE [LARGE SCALE GENOMIC DNA]</scope>
    <source>
        <strain evidence="11">finn</strain>
    </source>
</reference>
<protein>
    <submittedName>
        <fullName evidence="10">Nucleic acid-binding protein</fullName>
    </submittedName>
</protein>
<keyword evidence="8" id="KW-1133">Transmembrane helix</keyword>
<keyword evidence="5" id="KW-0648">Protein biosynthesis</keyword>
<dbReference type="CDD" id="cd10289">
    <property type="entry name" value="GST_C_AaRS_like"/>
    <property type="match status" value="1"/>
</dbReference>
<keyword evidence="11" id="KW-1185">Reference proteome</keyword>
<evidence type="ECO:0000313" key="11">
    <source>
        <dbReference type="Proteomes" id="UP000193719"/>
    </source>
</evidence>
<dbReference type="OrthoDB" id="19141at2759"/>
<accession>A0A1Y1VFI9</accession>
<comment type="subcellular location">
    <subcellularLocation>
        <location evidence="1">Cytoplasm</location>
    </subcellularLocation>
</comment>
<evidence type="ECO:0000256" key="1">
    <source>
        <dbReference type="ARBA" id="ARBA00004496"/>
    </source>
</evidence>
<evidence type="ECO:0000256" key="7">
    <source>
        <dbReference type="SAM" id="MobiDB-lite"/>
    </source>
</evidence>
<dbReference type="InterPro" id="IPR002547">
    <property type="entry name" value="tRNA-bd_dom"/>
</dbReference>
<evidence type="ECO:0000256" key="3">
    <source>
        <dbReference type="ARBA" id="ARBA00022555"/>
    </source>
</evidence>
<dbReference type="EMBL" id="MCFH01000010">
    <property type="protein sequence ID" value="ORX54874.1"/>
    <property type="molecule type" value="Genomic_DNA"/>
</dbReference>
<evidence type="ECO:0000256" key="2">
    <source>
        <dbReference type="ARBA" id="ARBA00022490"/>
    </source>
</evidence>
<dbReference type="AlphaFoldDB" id="A0A1Y1VFI9"/>
<dbReference type="PANTHER" id="PTHR11586:SF33">
    <property type="entry name" value="AMINOACYL TRNA SYNTHASE COMPLEX-INTERACTING MULTIFUNCTIONAL PROTEIN 1"/>
    <property type="match status" value="1"/>
</dbReference>
<keyword evidence="2" id="KW-0963">Cytoplasm</keyword>
<feature type="domain" description="TRNA-binding" evidence="9">
    <location>
        <begin position="248"/>
        <end position="351"/>
    </location>
</feature>
<reference evidence="10 11" key="1">
    <citation type="submission" date="2016-08" db="EMBL/GenBank/DDBJ databases">
        <title>Genomes of anaerobic fungi encode conserved fungal cellulosomes for biomass hydrolysis.</title>
        <authorList>
            <consortium name="DOE Joint Genome Institute"/>
            <person name="Haitjema C.H."/>
            <person name="Gilmore S.P."/>
            <person name="Henske J.K."/>
            <person name="Solomon K.V."/>
            <person name="De Groot R."/>
            <person name="Kuo A."/>
            <person name="Mondo S.J."/>
            <person name="Salamov A.A."/>
            <person name="Labutti K."/>
            <person name="Zhao Z."/>
            <person name="Chiniquy J."/>
            <person name="Barry K."/>
            <person name="Brewer H.M."/>
            <person name="Purvine S.O."/>
            <person name="Wright A.T."/>
            <person name="Boxma B."/>
            <person name="Van Alen T."/>
            <person name="Hackstein J.H."/>
            <person name="Baker S.E."/>
            <person name="Grigoriev I.V."/>
            <person name="O'Malley M.A."/>
        </authorList>
    </citation>
    <scope>NUCLEOTIDE SEQUENCE [LARGE SCALE GENOMIC DNA]</scope>
    <source>
        <strain evidence="11">finn</strain>
    </source>
</reference>
<dbReference type="SUPFAM" id="SSF50249">
    <property type="entry name" value="Nucleic acid-binding proteins"/>
    <property type="match status" value="1"/>
</dbReference>
<dbReference type="Pfam" id="PF01588">
    <property type="entry name" value="tRNA_bind"/>
    <property type="match status" value="1"/>
</dbReference>
<keyword evidence="3 6" id="KW-0820">tRNA-binding</keyword>
<sequence length="415" mass="46513">MSLKYNSSNKVVDIIADLVDFDKSKVTFIEDQTATLQLEDGTVIEGTNTICQYLVQQSGKFNQWIGVTDNDKAEVQQWISYAQTTIKEAKDKAPIAKNLNDILKSKVFMVSNYLTLADVIIYINLYSYICVLSTEDRFKIPNVTRYFDLIQNLVHEIKPKITFDLVAINLNAPPVPKKEKTEKKAEKKEKKDGKKEGKDKKEGKEKKNGKEENKKEVKQEKADKKNKKEKKEKKEKKPAEPTVETGPDPSKLDIRVGHIIEARKHEQADALYVETIDVGEEEPRTVVSGLVKYMTVDKLINKDVIVLCNLKPVAMRGIKSHAMVLCANSSDGTKVEIVNPPEGSKPGDKVVIGTYNGTPEKQLNPKKKIFESIQPGFKTNDDKECCWVAPDNSVHKFTVNGGVCKVETIVGGGIK</sequence>
<dbReference type="InterPro" id="IPR051270">
    <property type="entry name" value="Tyrosine-tRNA_ligase_regulator"/>
</dbReference>
<keyword evidence="8" id="KW-0812">Transmembrane</keyword>
<dbReference type="InterPro" id="IPR036282">
    <property type="entry name" value="Glutathione-S-Trfase_C_sf"/>
</dbReference>
<dbReference type="STRING" id="1754191.A0A1Y1VFI9"/>
<dbReference type="Gene3D" id="2.40.50.140">
    <property type="entry name" value="Nucleic acid-binding proteins"/>
    <property type="match status" value="1"/>
</dbReference>
<comment type="caution">
    <text evidence="10">The sequence shown here is derived from an EMBL/GenBank/DDBJ whole genome shotgun (WGS) entry which is preliminary data.</text>
</comment>
<dbReference type="InterPro" id="IPR053836">
    <property type="entry name" value="Arc1-like_N"/>
</dbReference>
<dbReference type="GO" id="GO:0006412">
    <property type="term" value="P:translation"/>
    <property type="evidence" value="ECO:0007669"/>
    <property type="project" value="UniProtKB-KW"/>
</dbReference>
<dbReference type="SUPFAM" id="SSF47616">
    <property type="entry name" value="GST C-terminal domain-like"/>
    <property type="match status" value="1"/>
</dbReference>
<evidence type="ECO:0000256" key="4">
    <source>
        <dbReference type="ARBA" id="ARBA00022884"/>
    </source>
</evidence>
<dbReference type="InterPro" id="IPR012340">
    <property type="entry name" value="NA-bd_OB-fold"/>
</dbReference>
<dbReference type="PROSITE" id="PS50886">
    <property type="entry name" value="TRBD"/>
    <property type="match status" value="1"/>
</dbReference>
<dbReference type="FunFam" id="2.40.50.140:FF:000047">
    <property type="entry name" value="tyrosine--tRNA ligase, cytoplasmic isoform X2"/>
    <property type="match status" value="1"/>
</dbReference>
<dbReference type="GO" id="GO:0000049">
    <property type="term" value="F:tRNA binding"/>
    <property type="evidence" value="ECO:0007669"/>
    <property type="project" value="UniProtKB-UniRule"/>
</dbReference>
<dbReference type="PANTHER" id="PTHR11586">
    <property type="entry name" value="TRNA-AMINOACYLATION COFACTOR ARC1 FAMILY MEMBER"/>
    <property type="match status" value="1"/>
</dbReference>
<feature type="transmembrane region" description="Helical" evidence="8">
    <location>
        <begin position="107"/>
        <end position="129"/>
    </location>
</feature>
<gene>
    <name evidence="10" type="ORF">BCR36DRAFT_581752</name>
</gene>
<dbReference type="Pfam" id="PF21972">
    <property type="entry name" value="Arc1p_N_like"/>
    <property type="match status" value="1"/>
</dbReference>
<name>A0A1Y1VFI9_9FUNG</name>
<evidence type="ECO:0000256" key="8">
    <source>
        <dbReference type="SAM" id="Phobius"/>
    </source>
</evidence>
<evidence type="ECO:0000259" key="9">
    <source>
        <dbReference type="PROSITE" id="PS50886"/>
    </source>
</evidence>
<keyword evidence="8" id="KW-0472">Membrane</keyword>
<evidence type="ECO:0000256" key="5">
    <source>
        <dbReference type="ARBA" id="ARBA00022917"/>
    </source>
</evidence>
<dbReference type="CDD" id="cd02799">
    <property type="entry name" value="tRNA_bind_EMAP-II_like"/>
    <property type="match status" value="1"/>
</dbReference>
<dbReference type="GO" id="GO:0017102">
    <property type="term" value="C:methionyl glutamyl tRNA synthetase complex"/>
    <property type="evidence" value="ECO:0007669"/>
    <property type="project" value="TreeGrafter"/>
</dbReference>
<feature type="compositionally biased region" description="Basic and acidic residues" evidence="7">
    <location>
        <begin position="176"/>
        <end position="223"/>
    </location>
</feature>
<feature type="region of interest" description="Disordered" evidence="7">
    <location>
        <begin position="175"/>
        <end position="251"/>
    </location>
</feature>
<proteinExistence type="predicted"/>